<feature type="region of interest" description="Disordered" evidence="1">
    <location>
        <begin position="1"/>
        <end position="24"/>
    </location>
</feature>
<evidence type="ECO:0000313" key="2">
    <source>
        <dbReference type="EMBL" id="MEQ2290011.1"/>
    </source>
</evidence>
<evidence type="ECO:0000313" key="3">
    <source>
        <dbReference type="Proteomes" id="UP001469553"/>
    </source>
</evidence>
<evidence type="ECO:0000256" key="1">
    <source>
        <dbReference type="SAM" id="MobiDB-lite"/>
    </source>
</evidence>
<comment type="caution">
    <text evidence="2">The sequence shown here is derived from an EMBL/GenBank/DDBJ whole genome shotgun (WGS) entry which is preliminary data.</text>
</comment>
<dbReference type="Proteomes" id="UP001469553">
    <property type="component" value="Unassembled WGS sequence"/>
</dbReference>
<gene>
    <name evidence="2" type="ORF">AMECASPLE_038976</name>
</gene>
<organism evidence="2 3">
    <name type="scientific">Ameca splendens</name>
    <dbReference type="NCBI Taxonomy" id="208324"/>
    <lineage>
        <taxon>Eukaryota</taxon>
        <taxon>Metazoa</taxon>
        <taxon>Chordata</taxon>
        <taxon>Craniata</taxon>
        <taxon>Vertebrata</taxon>
        <taxon>Euteleostomi</taxon>
        <taxon>Actinopterygii</taxon>
        <taxon>Neopterygii</taxon>
        <taxon>Teleostei</taxon>
        <taxon>Neoteleostei</taxon>
        <taxon>Acanthomorphata</taxon>
        <taxon>Ovalentaria</taxon>
        <taxon>Atherinomorphae</taxon>
        <taxon>Cyprinodontiformes</taxon>
        <taxon>Goodeidae</taxon>
        <taxon>Ameca</taxon>
    </lineage>
</organism>
<keyword evidence="3" id="KW-1185">Reference proteome</keyword>
<feature type="compositionally biased region" description="Acidic residues" evidence="1">
    <location>
        <begin position="1"/>
        <end position="10"/>
    </location>
</feature>
<reference evidence="2 3" key="1">
    <citation type="submission" date="2021-06" db="EMBL/GenBank/DDBJ databases">
        <authorList>
            <person name="Palmer J.M."/>
        </authorList>
    </citation>
    <scope>NUCLEOTIDE SEQUENCE [LARGE SCALE GENOMIC DNA]</scope>
    <source>
        <strain evidence="2 3">AS_MEX2019</strain>
        <tissue evidence="2">Muscle</tissue>
    </source>
</reference>
<name>A0ABV0Y917_9TELE</name>
<proteinExistence type="predicted"/>
<accession>A0ABV0Y917</accession>
<sequence length="77" mass="8784">MSSQMEEEEQPLLWRKTQNRSWTADSQSEQLFSSLIRETGLSASDVLLSRTETNLMRQRSTPPYINLAKTPCGLVPL</sequence>
<dbReference type="EMBL" id="JAHRIP010026437">
    <property type="protein sequence ID" value="MEQ2290011.1"/>
    <property type="molecule type" value="Genomic_DNA"/>
</dbReference>
<protein>
    <submittedName>
        <fullName evidence="2">Uncharacterized protein</fullName>
    </submittedName>
</protein>